<dbReference type="RefSeq" id="WP_211143255.1">
    <property type="nucleotide sequence ID" value="NZ_JAEEGB010000015.1"/>
</dbReference>
<protein>
    <submittedName>
        <fullName evidence="3">Pyridoxamine 5'-phosphate oxidase family protein</fullName>
    </submittedName>
</protein>
<dbReference type="InterPro" id="IPR011576">
    <property type="entry name" value="Pyridox_Oxase_N"/>
</dbReference>
<gene>
    <name evidence="3" type="ORF">I6U51_14095</name>
</gene>
<dbReference type="InterPro" id="IPR026816">
    <property type="entry name" value="Flavodoxin_dom"/>
</dbReference>
<feature type="domain" description="Pyridoxamine 5'-phosphate oxidase N-terminal" evidence="1">
    <location>
        <begin position="177"/>
        <end position="296"/>
    </location>
</feature>
<dbReference type="AlphaFoldDB" id="A0A934HZY6"/>
<dbReference type="Pfam" id="PF12724">
    <property type="entry name" value="Flavodoxin_5"/>
    <property type="match status" value="1"/>
</dbReference>
<evidence type="ECO:0000313" key="3">
    <source>
        <dbReference type="EMBL" id="MBI6873833.1"/>
    </source>
</evidence>
<dbReference type="PROSITE" id="PS00201">
    <property type="entry name" value="FLAVODOXIN"/>
    <property type="match status" value="1"/>
</dbReference>
<dbReference type="Gene3D" id="3.40.50.360">
    <property type="match status" value="1"/>
</dbReference>
<reference evidence="3" key="1">
    <citation type="submission" date="2020-12" db="EMBL/GenBank/DDBJ databases">
        <title>Clostridium thailandense sp. nov., a novel acetogenic bacterium isolated from peat land soil in Thailand.</title>
        <authorList>
            <person name="Chaikitkaew S."/>
            <person name="Birkeland N.K."/>
        </authorList>
    </citation>
    <scope>NUCLEOTIDE SEQUENCE</scope>
    <source>
        <strain evidence="3">DSM 17425</strain>
    </source>
</reference>
<proteinExistence type="predicted"/>
<dbReference type="Pfam" id="PF01243">
    <property type="entry name" value="PNPOx_N"/>
    <property type="match status" value="1"/>
</dbReference>
<sequence>MQRTIILYESRYGTTEVIAKNLSLILGPSKYCKIEDFKKSDKDFEFFVIGSPVYNEKIQLKTLKFLEDNIEWIKDKRIAVFCTCISTKKEYEYINKLLGILGSSIVYFRALGGIIQLDKLNSEDYRAIESFCNKVTMPFVDINMYDINKVIEFGIDVKNIRDEFIKRVPGTQLLKGIEEFLNAHNTCTLCTASSIGVRGTPIEYSYKDGYMYIITEGGEKFANILLNNKVSISVYDNYQSMMKLGGMQITGEASIIYNNTDEYKKILYLKEINPDSIGDFSVNMNIIKIKMRKVEFLYSKFKNMGYDIKQIYLFN</sequence>
<dbReference type="InterPro" id="IPR001226">
    <property type="entry name" value="Flavodoxin_CS"/>
</dbReference>
<evidence type="ECO:0000313" key="4">
    <source>
        <dbReference type="Proteomes" id="UP000622687"/>
    </source>
</evidence>
<dbReference type="InterPro" id="IPR012349">
    <property type="entry name" value="Split_barrel_FMN-bd"/>
</dbReference>
<dbReference type="SUPFAM" id="SSF52218">
    <property type="entry name" value="Flavoproteins"/>
    <property type="match status" value="1"/>
</dbReference>
<dbReference type="GO" id="GO:0009055">
    <property type="term" value="F:electron transfer activity"/>
    <property type="evidence" value="ECO:0007669"/>
    <property type="project" value="InterPro"/>
</dbReference>
<evidence type="ECO:0000259" key="2">
    <source>
        <dbReference type="Pfam" id="PF12724"/>
    </source>
</evidence>
<dbReference type="InterPro" id="IPR029039">
    <property type="entry name" value="Flavoprotein-like_sf"/>
</dbReference>
<comment type="caution">
    <text evidence="3">The sequence shown here is derived from an EMBL/GenBank/DDBJ whole genome shotgun (WGS) entry which is preliminary data.</text>
</comment>
<dbReference type="EMBL" id="JAEEGB010000015">
    <property type="protein sequence ID" value="MBI6873833.1"/>
    <property type="molecule type" value="Genomic_DNA"/>
</dbReference>
<dbReference type="GO" id="GO:0010181">
    <property type="term" value="F:FMN binding"/>
    <property type="evidence" value="ECO:0007669"/>
    <property type="project" value="InterPro"/>
</dbReference>
<evidence type="ECO:0000259" key="1">
    <source>
        <dbReference type="Pfam" id="PF01243"/>
    </source>
</evidence>
<accession>A0A934HZY6</accession>
<keyword evidence="4" id="KW-1185">Reference proteome</keyword>
<dbReference type="Gene3D" id="2.30.110.10">
    <property type="entry name" value="Electron Transport, Fmn-binding Protein, Chain A"/>
    <property type="match status" value="1"/>
</dbReference>
<feature type="domain" description="Flavodoxin" evidence="2">
    <location>
        <begin position="5"/>
        <end position="129"/>
    </location>
</feature>
<organism evidence="3 4">
    <name type="scientific">Clostridium aciditolerans</name>
    <dbReference type="NCBI Taxonomy" id="339861"/>
    <lineage>
        <taxon>Bacteria</taxon>
        <taxon>Bacillati</taxon>
        <taxon>Bacillota</taxon>
        <taxon>Clostridia</taxon>
        <taxon>Eubacteriales</taxon>
        <taxon>Clostridiaceae</taxon>
        <taxon>Clostridium</taxon>
    </lineage>
</organism>
<dbReference type="SUPFAM" id="SSF50475">
    <property type="entry name" value="FMN-binding split barrel"/>
    <property type="match status" value="1"/>
</dbReference>
<dbReference type="Proteomes" id="UP000622687">
    <property type="component" value="Unassembled WGS sequence"/>
</dbReference>
<name>A0A934HZY6_9CLOT</name>